<dbReference type="GO" id="GO:0016787">
    <property type="term" value="F:hydrolase activity"/>
    <property type="evidence" value="ECO:0007669"/>
    <property type="project" value="UniProtKB-KW"/>
</dbReference>
<dbReference type="InterPro" id="IPR000801">
    <property type="entry name" value="Esterase-like"/>
</dbReference>
<feature type="chain" id="PRO_5045759904" evidence="1">
    <location>
        <begin position="21"/>
        <end position="572"/>
    </location>
</feature>
<evidence type="ECO:0000313" key="3">
    <source>
        <dbReference type="EMBL" id="MCS5491797.1"/>
    </source>
</evidence>
<proteinExistence type="predicted"/>
<dbReference type="InterPro" id="IPR029058">
    <property type="entry name" value="AB_hydrolase_fold"/>
</dbReference>
<dbReference type="InterPro" id="IPR013784">
    <property type="entry name" value="Carb-bd-like_fold"/>
</dbReference>
<dbReference type="EMBL" id="JANWGH010000003">
    <property type="protein sequence ID" value="MCS5491797.1"/>
    <property type="molecule type" value="Genomic_DNA"/>
</dbReference>
<name>A0ABT2GD02_9BACT</name>
<keyword evidence="1" id="KW-0732">Signal</keyword>
<dbReference type="PANTHER" id="PTHR48098">
    <property type="entry name" value="ENTEROCHELIN ESTERASE-RELATED"/>
    <property type="match status" value="1"/>
</dbReference>
<sequence length="572" mass="66264">MNKRIIVLKIMLLVSIMVFGQEKQTIKVIVPNKTDEVYITGNQEVLGNWNPKSLKMEKISDYERSITVDLTYPAEFKFTQGDWNSEGIIRTLNNNPNQKLESSESKNIFIIKGWSNAIDGTALGLDYQVEFLPSKYVIGGGRQIKIVLPINYDPNKKYPVFYITDSEWRNFEVAKNYLESMSGDPYGIIPETILVGIVHGSNNGESNRNKDLDVLYEETGQQFKNFLFQELIPHINEEYSTSGFNVMIGHSNGAEYNHYLFLEEDNPFRGFISISTNFYGKRKNKDVDTRMGNTMKNYAGDTFYYFVANAKYDSPDRIQAGDDYENMYNKDPNPKLQFQKKFYEKGHNSVVPPALFDAISFVYKDYKQLEKYKTFYDLRDNYAKDMKDLYGLDIEYTLSDVESLFSQIFETKDKKQLDALYAFIEKHKIFPNGVTQEKGGVDAMNQGNIYYHIGAYETSALKFEEALNQINITVEPMVYFGNFDFVVDCFKNINDHKTLMEILIQSRDFAASNKVYDDGNKEILLKLHYLIATLSAEHNISKEEGEKAKQYCIDNYYQNKLFKLEEMKQLSI</sequence>
<evidence type="ECO:0000256" key="1">
    <source>
        <dbReference type="SAM" id="SignalP"/>
    </source>
</evidence>
<reference evidence="3 4" key="1">
    <citation type="submission" date="2022-08" db="EMBL/GenBank/DDBJ databases">
        <title>Algoriphagus sp. CAU 1643 isolated from mud.</title>
        <authorList>
            <person name="Kim W."/>
        </authorList>
    </citation>
    <scope>NUCLEOTIDE SEQUENCE [LARGE SCALE GENOMIC DNA]</scope>
    <source>
        <strain evidence="3 4">CAU 1643</strain>
    </source>
</reference>
<dbReference type="Pfam" id="PF00686">
    <property type="entry name" value="CBM_20"/>
    <property type="match status" value="1"/>
</dbReference>
<feature type="signal peptide" evidence="1">
    <location>
        <begin position="1"/>
        <end position="20"/>
    </location>
</feature>
<protein>
    <submittedName>
        <fullName evidence="3">Alpha/beta hydrolase-fold protein</fullName>
    </submittedName>
</protein>
<dbReference type="InterPro" id="IPR050583">
    <property type="entry name" value="Mycobacterial_A85_antigen"/>
</dbReference>
<dbReference type="PANTHER" id="PTHR48098:SF6">
    <property type="entry name" value="FERRI-BACILLIBACTIN ESTERASE BESA"/>
    <property type="match status" value="1"/>
</dbReference>
<gene>
    <name evidence="3" type="ORF">NY014_15255</name>
</gene>
<dbReference type="RefSeq" id="WP_259415407.1">
    <property type="nucleotide sequence ID" value="NZ_JANWGH010000003.1"/>
</dbReference>
<keyword evidence="3" id="KW-0378">Hydrolase</keyword>
<dbReference type="Gene3D" id="2.60.40.10">
    <property type="entry name" value="Immunoglobulins"/>
    <property type="match status" value="1"/>
</dbReference>
<organism evidence="3 4">
    <name type="scientific">Algoriphagus limi</name>
    <dbReference type="NCBI Taxonomy" id="2975273"/>
    <lineage>
        <taxon>Bacteria</taxon>
        <taxon>Pseudomonadati</taxon>
        <taxon>Bacteroidota</taxon>
        <taxon>Cytophagia</taxon>
        <taxon>Cytophagales</taxon>
        <taxon>Cyclobacteriaceae</taxon>
        <taxon>Algoriphagus</taxon>
    </lineage>
</organism>
<accession>A0ABT2GD02</accession>
<keyword evidence="4" id="KW-1185">Reference proteome</keyword>
<dbReference type="InterPro" id="IPR002044">
    <property type="entry name" value="CBM20"/>
</dbReference>
<dbReference type="Proteomes" id="UP001206788">
    <property type="component" value="Unassembled WGS sequence"/>
</dbReference>
<dbReference type="InterPro" id="IPR013783">
    <property type="entry name" value="Ig-like_fold"/>
</dbReference>
<evidence type="ECO:0000259" key="2">
    <source>
        <dbReference type="SMART" id="SM01065"/>
    </source>
</evidence>
<dbReference type="SMART" id="SM01065">
    <property type="entry name" value="CBM_2"/>
    <property type="match status" value="1"/>
</dbReference>
<dbReference type="SUPFAM" id="SSF49452">
    <property type="entry name" value="Starch-binding domain-like"/>
    <property type="match status" value="1"/>
</dbReference>
<dbReference type="Pfam" id="PF00756">
    <property type="entry name" value="Esterase"/>
    <property type="match status" value="1"/>
</dbReference>
<dbReference type="SUPFAM" id="SSF53474">
    <property type="entry name" value="alpha/beta-Hydrolases"/>
    <property type="match status" value="1"/>
</dbReference>
<dbReference type="Gene3D" id="3.40.50.1820">
    <property type="entry name" value="alpha/beta hydrolase"/>
    <property type="match status" value="1"/>
</dbReference>
<feature type="domain" description="CBM20" evidence="2">
    <location>
        <begin position="25"/>
        <end position="111"/>
    </location>
</feature>
<evidence type="ECO:0000313" key="4">
    <source>
        <dbReference type="Proteomes" id="UP001206788"/>
    </source>
</evidence>
<comment type="caution">
    <text evidence="3">The sequence shown here is derived from an EMBL/GenBank/DDBJ whole genome shotgun (WGS) entry which is preliminary data.</text>
</comment>